<gene>
    <name evidence="2" type="ORF">GCM10011532_27080</name>
</gene>
<name>A0ABQ1WQ88_9FLAO</name>
<evidence type="ECO:0000259" key="1">
    <source>
        <dbReference type="Pfam" id="PF11074"/>
    </source>
</evidence>
<sequence>MRVLSKSRFKLGLECPNKLFYTNNKEYANTKNEDSFLEALAQGGFQVEELARMHYPNGILIEGNDWDYQLLSNQTKELLKEENVIIYEAAFLVDGLFIRTDILVKKGNNIELIEVKSKSFTPDDDYIFIGKSRKMLAGWKPYLFDVAFQKYVMQLCYPDWDIKSFIMMADKSKKASIDSLNQLFRISNKEDNRTGIIKKVNSLNETGNSVLGRKNITDIIAEIELNKHLYHSNLDFKKSINLFKELYKNNEYANWPTTFSACKKCEFKSSNKTNQDLKSGFRECFSKQHNWKEKEFNEPNTFDIYDFRKGTKLFDEGVFFKKDLTEDSIGLKEEAEKLTTSHRQWLQIEKEVNNDDTIYADIEGLKKEIDNWNYPLHFIDFETSTVALPFNKNLRPYEQTAFQFSHHIYYEDGTIEHANEYINNIAGVFPNFEFIRALQNALGNDNGTIFRYSHHENTILNAIYVQLLDSNEKDKDDLITFIENISHSKRDSTIKWQGERDMVDLWEIEKRYYYNPITKGSNSIKAVLPASLNSSKYLKEKYSKPINEIKITSKNFSKEHIWLEIENDIVKNPYEMLPPVFQDWSEDEIEKTLSEIEGIADGGAALTAYGKLQYTDMEQAEVDKITSALLKYCELDTLAMVMIFEQTLSRKVCKV</sequence>
<dbReference type="Proteomes" id="UP000605733">
    <property type="component" value="Unassembled WGS sequence"/>
</dbReference>
<dbReference type="RefSeq" id="WP_011709470.1">
    <property type="nucleotide sequence ID" value="NZ_BMIX01000007.1"/>
</dbReference>
<protein>
    <recommendedName>
        <fullName evidence="1">DUF2779 domain-containing protein</fullName>
    </recommendedName>
</protein>
<dbReference type="Pfam" id="PF11074">
    <property type="entry name" value="DUF2779"/>
    <property type="match status" value="1"/>
</dbReference>
<accession>A0ABQ1WQ88</accession>
<comment type="caution">
    <text evidence="2">The sequence shown here is derived from an EMBL/GenBank/DDBJ whole genome shotgun (WGS) entry which is preliminary data.</text>
</comment>
<proteinExistence type="predicted"/>
<dbReference type="EMBL" id="BMIX01000007">
    <property type="protein sequence ID" value="GGG41876.1"/>
    <property type="molecule type" value="Genomic_DNA"/>
</dbReference>
<reference evidence="3" key="1">
    <citation type="journal article" date="2019" name="Int. J. Syst. Evol. Microbiol.">
        <title>The Global Catalogue of Microorganisms (GCM) 10K type strain sequencing project: providing services to taxonomists for standard genome sequencing and annotation.</title>
        <authorList>
            <consortium name="The Broad Institute Genomics Platform"/>
            <consortium name="The Broad Institute Genome Sequencing Center for Infectious Disease"/>
            <person name="Wu L."/>
            <person name="Ma J."/>
        </authorList>
    </citation>
    <scope>NUCLEOTIDE SEQUENCE [LARGE SCALE GENOMIC DNA]</scope>
    <source>
        <strain evidence="3">CGMCC 1.15422</strain>
    </source>
</reference>
<feature type="domain" description="DUF2779" evidence="1">
    <location>
        <begin position="377"/>
        <end position="523"/>
    </location>
</feature>
<organism evidence="2 3">
    <name type="scientific">Christiangramia forsetii</name>
    <dbReference type="NCBI Taxonomy" id="411153"/>
    <lineage>
        <taxon>Bacteria</taxon>
        <taxon>Pseudomonadati</taxon>
        <taxon>Bacteroidota</taxon>
        <taxon>Flavobacteriia</taxon>
        <taxon>Flavobacteriales</taxon>
        <taxon>Flavobacteriaceae</taxon>
        <taxon>Christiangramia</taxon>
    </lineage>
</organism>
<evidence type="ECO:0000313" key="2">
    <source>
        <dbReference type="EMBL" id="GGG41876.1"/>
    </source>
</evidence>
<evidence type="ECO:0000313" key="3">
    <source>
        <dbReference type="Proteomes" id="UP000605733"/>
    </source>
</evidence>
<dbReference type="InterPro" id="IPR021301">
    <property type="entry name" value="DUF2779"/>
</dbReference>
<keyword evidence="3" id="KW-1185">Reference proteome</keyword>